<comment type="caution">
    <text evidence="7">The sequence shown here is derived from an EMBL/GenBank/DDBJ whole genome shotgun (WGS) entry which is preliminary data.</text>
</comment>
<dbReference type="NCBIfam" id="NF001463">
    <property type="entry name" value="PRK00321.1-4"/>
    <property type="match status" value="1"/>
</dbReference>
<keyword evidence="5 6" id="KW-0233">DNA recombination</keyword>
<dbReference type="InterPro" id="IPR007476">
    <property type="entry name" value="RdgC"/>
</dbReference>
<evidence type="ECO:0000256" key="4">
    <source>
        <dbReference type="ARBA" id="ARBA00022490"/>
    </source>
</evidence>
<dbReference type="AlphaFoldDB" id="A0A2S5TKL4"/>
<gene>
    <name evidence="6" type="primary">rdgC</name>
    <name evidence="7" type="ORF">C3942_01015</name>
</gene>
<dbReference type="PANTHER" id="PTHR38103">
    <property type="entry name" value="RECOMBINATION-ASSOCIATED PROTEIN RDGC"/>
    <property type="match status" value="1"/>
</dbReference>
<evidence type="ECO:0000256" key="5">
    <source>
        <dbReference type="ARBA" id="ARBA00023172"/>
    </source>
</evidence>
<proteinExistence type="inferred from homology"/>
<evidence type="ECO:0000256" key="2">
    <source>
        <dbReference type="ARBA" id="ARBA00008657"/>
    </source>
</evidence>
<comment type="similarity">
    <text evidence="2 6">Belongs to the RdgC family.</text>
</comment>
<dbReference type="NCBIfam" id="NF001464">
    <property type="entry name" value="PRK00321.1-5"/>
    <property type="match status" value="1"/>
</dbReference>
<organism evidence="7 8">
    <name type="scientific">Solimonas fluminis</name>
    <dbReference type="NCBI Taxonomy" id="2086571"/>
    <lineage>
        <taxon>Bacteria</taxon>
        <taxon>Pseudomonadati</taxon>
        <taxon>Pseudomonadota</taxon>
        <taxon>Gammaproteobacteria</taxon>
        <taxon>Nevskiales</taxon>
        <taxon>Nevskiaceae</taxon>
        <taxon>Solimonas</taxon>
    </lineage>
</organism>
<dbReference type="Proteomes" id="UP000238220">
    <property type="component" value="Unassembled WGS sequence"/>
</dbReference>
<reference evidence="7 8" key="1">
    <citation type="submission" date="2018-02" db="EMBL/GenBank/DDBJ databases">
        <title>Genome sequencing of Solimonas sp. HR-BB.</title>
        <authorList>
            <person name="Lee Y."/>
            <person name="Jeon C.O."/>
        </authorList>
    </citation>
    <scope>NUCLEOTIDE SEQUENCE [LARGE SCALE GENOMIC DNA]</scope>
    <source>
        <strain evidence="7 8">HR-BB</strain>
    </source>
</reference>
<dbReference type="GO" id="GO:0005737">
    <property type="term" value="C:cytoplasm"/>
    <property type="evidence" value="ECO:0007669"/>
    <property type="project" value="UniProtKB-UniRule"/>
</dbReference>
<protein>
    <recommendedName>
        <fullName evidence="3 6">Recombination-associated protein RdgC</fullName>
    </recommendedName>
</protein>
<dbReference type="RefSeq" id="WP_104228469.1">
    <property type="nucleotide sequence ID" value="NZ_PSNW01000001.1"/>
</dbReference>
<evidence type="ECO:0000256" key="1">
    <source>
        <dbReference type="ARBA" id="ARBA00004453"/>
    </source>
</evidence>
<dbReference type="GO" id="GO:0006310">
    <property type="term" value="P:DNA recombination"/>
    <property type="evidence" value="ECO:0007669"/>
    <property type="project" value="UniProtKB-UniRule"/>
</dbReference>
<name>A0A2S5TKL4_9GAMM</name>
<evidence type="ECO:0000256" key="6">
    <source>
        <dbReference type="HAMAP-Rule" id="MF_00194"/>
    </source>
</evidence>
<dbReference type="EMBL" id="PSNW01000001">
    <property type="protein sequence ID" value="PPE75503.1"/>
    <property type="molecule type" value="Genomic_DNA"/>
</dbReference>
<evidence type="ECO:0000313" key="7">
    <source>
        <dbReference type="EMBL" id="PPE75503.1"/>
    </source>
</evidence>
<dbReference type="GO" id="GO:0043590">
    <property type="term" value="C:bacterial nucleoid"/>
    <property type="evidence" value="ECO:0007669"/>
    <property type="project" value="TreeGrafter"/>
</dbReference>
<evidence type="ECO:0000313" key="8">
    <source>
        <dbReference type="Proteomes" id="UP000238220"/>
    </source>
</evidence>
<keyword evidence="4 6" id="KW-0963">Cytoplasm</keyword>
<dbReference type="OrthoDB" id="5290530at2"/>
<dbReference type="Pfam" id="PF04381">
    <property type="entry name" value="RdgC"/>
    <property type="match status" value="1"/>
</dbReference>
<dbReference type="GO" id="GO:0003690">
    <property type="term" value="F:double-stranded DNA binding"/>
    <property type="evidence" value="ECO:0007669"/>
    <property type="project" value="TreeGrafter"/>
</dbReference>
<dbReference type="HAMAP" id="MF_00194">
    <property type="entry name" value="RdgC"/>
    <property type="match status" value="1"/>
</dbReference>
<comment type="subcellular location">
    <subcellularLocation>
        <location evidence="1 6">Cytoplasm</location>
        <location evidence="1 6">Nucleoid</location>
    </subcellularLocation>
</comment>
<evidence type="ECO:0000256" key="3">
    <source>
        <dbReference type="ARBA" id="ARBA00022296"/>
    </source>
</evidence>
<dbReference type="GO" id="GO:0000018">
    <property type="term" value="P:regulation of DNA recombination"/>
    <property type="evidence" value="ECO:0007669"/>
    <property type="project" value="TreeGrafter"/>
</dbReference>
<keyword evidence="8" id="KW-1185">Reference proteome</keyword>
<comment type="function">
    <text evidence="6">May be involved in recombination.</text>
</comment>
<dbReference type="PANTHER" id="PTHR38103:SF1">
    <property type="entry name" value="RECOMBINATION-ASSOCIATED PROTEIN RDGC"/>
    <property type="match status" value="1"/>
</dbReference>
<accession>A0A2S5TKL4</accession>
<sequence>MWFKNLQVYRLPPGWAMSPGELEEELARQPLTPCMGQNLQSRGWVAPQGEVPLVRSMERQLMIALGTEQKLLPGSVVRQHADERAAQIEQVKGYKPGKKMMREIKDQVIMELLPRAFVRRRSLRAWIDPTGGWLVVDASAPAKAEELVEMLRNTLNGELAVTLLEPAQAPSALMTGWLSSREAPGRFELGDECELCGTDESKPTVRYVRHGLEGEDIRRHITEGKFATKLGLTWNDKVSFVLTEKLQIKKVKFLAVRETENETSDHPEEQFDIDFALMSGELSLLLKDLAEAVGAPLSGGSERSMKHEMAEA</sequence>